<dbReference type="OrthoDB" id="5353557at2759"/>
<dbReference type="InterPro" id="IPR045095">
    <property type="entry name" value="ACDP"/>
</dbReference>
<gene>
    <name evidence="12" type="ORF">NSK_000117</name>
</gene>
<feature type="transmembrane region" description="Helical" evidence="9">
    <location>
        <begin position="103"/>
        <end position="125"/>
    </location>
</feature>
<protein>
    <recommendedName>
        <fullName evidence="14">CNNM transmembrane domain-containing protein</fullName>
    </recommendedName>
</protein>
<evidence type="ECO:0000256" key="2">
    <source>
        <dbReference type="ARBA" id="ARBA00022692"/>
    </source>
</evidence>
<keyword evidence="6" id="KW-0129">CBS domain</keyword>
<evidence type="ECO:0000313" key="12">
    <source>
        <dbReference type="EMBL" id="TFJ88543.1"/>
    </source>
</evidence>
<feature type="compositionally biased region" description="Low complexity" evidence="8">
    <location>
        <begin position="411"/>
        <end position="461"/>
    </location>
</feature>
<keyword evidence="5 7" id="KW-0472">Membrane</keyword>
<dbReference type="Pfam" id="PF01595">
    <property type="entry name" value="CNNM"/>
    <property type="match status" value="1"/>
</dbReference>
<keyword evidence="4 7" id="KW-1133">Transmembrane helix</keyword>
<dbReference type="InterPro" id="IPR046342">
    <property type="entry name" value="CBS_dom_sf"/>
</dbReference>
<dbReference type="PANTHER" id="PTHR12064">
    <property type="entry name" value="METAL TRANSPORTER CNNM"/>
    <property type="match status" value="1"/>
</dbReference>
<proteinExistence type="predicted"/>
<dbReference type="GO" id="GO:0030026">
    <property type="term" value="P:intracellular manganese ion homeostasis"/>
    <property type="evidence" value="ECO:0007669"/>
    <property type="project" value="TreeGrafter"/>
</dbReference>
<reference evidence="12 13" key="1">
    <citation type="submission" date="2019-01" db="EMBL/GenBank/DDBJ databases">
        <title>Nuclear Genome Assembly of the Microalgal Biofuel strain Nannochloropsis salina CCMP1776.</title>
        <authorList>
            <person name="Hovde B."/>
        </authorList>
    </citation>
    <scope>NUCLEOTIDE SEQUENCE [LARGE SCALE GENOMIC DNA]</scope>
    <source>
        <strain evidence="12 13">CCMP1776</strain>
    </source>
</reference>
<feature type="domain" description="CNNM transmembrane" evidence="11">
    <location>
        <begin position="14"/>
        <end position="194"/>
    </location>
</feature>
<dbReference type="GO" id="GO:0016020">
    <property type="term" value="C:membrane"/>
    <property type="evidence" value="ECO:0007669"/>
    <property type="project" value="UniProtKB-SubCell"/>
</dbReference>
<dbReference type="GO" id="GO:0005737">
    <property type="term" value="C:cytoplasm"/>
    <property type="evidence" value="ECO:0007669"/>
    <property type="project" value="TreeGrafter"/>
</dbReference>
<dbReference type="InterPro" id="IPR000644">
    <property type="entry name" value="CBS_dom"/>
</dbReference>
<dbReference type="SUPFAM" id="SSF54631">
    <property type="entry name" value="CBS-domain pair"/>
    <property type="match status" value="1"/>
</dbReference>
<comment type="subcellular location">
    <subcellularLocation>
        <location evidence="1">Membrane</location>
        <topology evidence="1">Multi-pass membrane protein</topology>
    </subcellularLocation>
</comment>
<dbReference type="PANTHER" id="PTHR12064:SF97">
    <property type="entry name" value="METAL TRANSPORTER CNNM-5"/>
    <property type="match status" value="1"/>
</dbReference>
<evidence type="ECO:0000256" key="9">
    <source>
        <dbReference type="SAM" id="Phobius"/>
    </source>
</evidence>
<dbReference type="Proteomes" id="UP000355283">
    <property type="component" value="Unassembled WGS sequence"/>
</dbReference>
<dbReference type="PROSITE" id="PS51846">
    <property type="entry name" value="CNNM"/>
    <property type="match status" value="1"/>
</dbReference>
<organism evidence="12 13">
    <name type="scientific">Nannochloropsis salina CCMP1776</name>
    <dbReference type="NCBI Taxonomy" id="1027361"/>
    <lineage>
        <taxon>Eukaryota</taxon>
        <taxon>Sar</taxon>
        <taxon>Stramenopiles</taxon>
        <taxon>Ochrophyta</taxon>
        <taxon>Eustigmatophyceae</taxon>
        <taxon>Eustigmatales</taxon>
        <taxon>Monodopsidaceae</taxon>
        <taxon>Microchloropsis</taxon>
        <taxon>Microchloropsis salina</taxon>
    </lineage>
</organism>
<dbReference type="Gene3D" id="3.10.580.10">
    <property type="entry name" value="CBS-domain"/>
    <property type="match status" value="1"/>
</dbReference>
<feature type="region of interest" description="Disordered" evidence="8">
    <location>
        <begin position="406"/>
        <end position="461"/>
    </location>
</feature>
<evidence type="ECO:0000313" key="13">
    <source>
        <dbReference type="Proteomes" id="UP000355283"/>
    </source>
</evidence>
<feature type="region of interest" description="Disordered" evidence="8">
    <location>
        <begin position="483"/>
        <end position="565"/>
    </location>
</feature>
<evidence type="ECO:0000259" key="11">
    <source>
        <dbReference type="PROSITE" id="PS51846"/>
    </source>
</evidence>
<keyword evidence="13" id="KW-1185">Reference proteome</keyword>
<evidence type="ECO:0008006" key="14">
    <source>
        <dbReference type="Google" id="ProtNLM"/>
    </source>
</evidence>
<name>A0A4D9DEH0_9STRA</name>
<dbReference type="PROSITE" id="PS51371">
    <property type="entry name" value="CBS"/>
    <property type="match status" value="1"/>
</dbReference>
<evidence type="ECO:0000256" key="3">
    <source>
        <dbReference type="ARBA" id="ARBA00022737"/>
    </source>
</evidence>
<keyword evidence="3" id="KW-0677">Repeat</keyword>
<comment type="caution">
    <text evidence="12">The sequence shown here is derived from an EMBL/GenBank/DDBJ whole genome shotgun (WGS) entry which is preliminary data.</text>
</comment>
<evidence type="ECO:0000256" key="5">
    <source>
        <dbReference type="ARBA" id="ARBA00023136"/>
    </source>
</evidence>
<dbReference type="FunFam" id="3.10.580.10:FF:000006">
    <property type="entry name" value="DUF21 and CBS domain protein"/>
    <property type="match status" value="1"/>
</dbReference>
<evidence type="ECO:0000256" key="8">
    <source>
        <dbReference type="SAM" id="MobiDB-lite"/>
    </source>
</evidence>
<evidence type="ECO:0000256" key="7">
    <source>
        <dbReference type="PROSITE-ProRule" id="PRU01193"/>
    </source>
</evidence>
<feature type="compositionally biased region" description="Polar residues" evidence="8">
    <location>
        <begin position="489"/>
        <end position="499"/>
    </location>
</feature>
<evidence type="ECO:0000256" key="6">
    <source>
        <dbReference type="PROSITE-ProRule" id="PRU00703"/>
    </source>
</evidence>
<sequence>MDFGDDNAGYADMRDIGSWYQLGGAVVCVICAAFAAGLTVGLMSLDPLELEVKRRVGTPEERKHAEKICPLIAPHHRLLVTLLLFNSIANEALPIFLSGLVPGYVAVLLSVTAILIFGEIIPSAIFTGPNQIIMAAHFSGFVYFLMGVFWPIAYPIGKVLDKWLGHNSFKRYTREELSTLVDLQREVGVVKHRRPPGSHSGSGGGGGTLKAAKEKELGESMRAITVDEATIVAGVLKCHAKKICDALKPMDVVYTLCEEDILDENKLCEIMACGYSRIPVHSARGRQDIRGFLLVKRLIVLDPADRRPVRTLPLRQPIVVSPTGSLLELINVFQEGRSHMAIVSPCPDLTRQALRSNKPLEGRIAPIGIITLEDLFEEILQEEIYDEHDDRERKAIETLRRVRRKVRRLHQQQQHKQQGPQQQAFSGSWHLSASSSTSSSVLMNQSPDSSPASSTMSSGGLSPTTTATFLLLNSDTPSLLPVSHRVSACPSQNDPSTGLLSGGPKNDSTNRPGDGKTEMKSATRRKKNGEHKEKPFSCSSTIANGLVKMQSPTSYGSTDMGDSLV</sequence>
<dbReference type="GO" id="GO:0010960">
    <property type="term" value="P:magnesium ion homeostasis"/>
    <property type="evidence" value="ECO:0007669"/>
    <property type="project" value="InterPro"/>
</dbReference>
<dbReference type="AlphaFoldDB" id="A0A4D9DEH0"/>
<feature type="transmembrane region" description="Helical" evidence="9">
    <location>
        <begin position="20"/>
        <end position="45"/>
    </location>
</feature>
<evidence type="ECO:0000256" key="4">
    <source>
        <dbReference type="ARBA" id="ARBA00022989"/>
    </source>
</evidence>
<feature type="transmembrane region" description="Helical" evidence="9">
    <location>
        <begin position="132"/>
        <end position="152"/>
    </location>
</feature>
<feature type="domain" description="CBS" evidence="10">
    <location>
        <begin position="313"/>
        <end position="387"/>
    </location>
</feature>
<keyword evidence="2 7" id="KW-0812">Transmembrane</keyword>
<accession>A0A4D9DEH0</accession>
<evidence type="ECO:0000259" key="10">
    <source>
        <dbReference type="PROSITE" id="PS51371"/>
    </source>
</evidence>
<dbReference type="InterPro" id="IPR002550">
    <property type="entry name" value="CNNM"/>
</dbReference>
<dbReference type="EMBL" id="SDOX01000001">
    <property type="protein sequence ID" value="TFJ88543.1"/>
    <property type="molecule type" value="Genomic_DNA"/>
</dbReference>
<evidence type="ECO:0000256" key="1">
    <source>
        <dbReference type="ARBA" id="ARBA00004141"/>
    </source>
</evidence>